<dbReference type="InterPro" id="IPR058913">
    <property type="entry name" value="Integrase_dom_put"/>
</dbReference>
<comment type="caution">
    <text evidence="2">The sequence shown here is derived from an EMBL/GenBank/DDBJ whole genome shotgun (WGS) entry which is preliminary data.</text>
</comment>
<evidence type="ECO:0000259" key="1">
    <source>
        <dbReference type="Pfam" id="PF24764"/>
    </source>
</evidence>
<feature type="domain" description="Integrase core" evidence="1">
    <location>
        <begin position="90"/>
        <end position="155"/>
    </location>
</feature>
<sequence length="242" mass="28212">MSLDGHYKLCGYQKAMFPLCIYGAQDTYSAWINFLRIWTSNNNPKIIGKFYLDYLYERRDIYVCFCQVIASRVLPVTPLPLYNFIASAVRELLDRMEMYFKRQLSSLVENGDYDPRDKTDRNLLAYVYIPVLQKELDTFRVSVWNNHRMCKQKAKELPDGVPEHIYMYPQNYGGEKCGLTVTEEQLQEAAELSGVLEGTSDYLEARFRTECERHIPDTNDVEPAQAANAYLFLKSNFDVNRV</sequence>
<keyword evidence="3" id="KW-1185">Reference proteome</keyword>
<dbReference type="Proteomes" id="UP001159427">
    <property type="component" value="Unassembled WGS sequence"/>
</dbReference>
<dbReference type="EMBL" id="CALNXI010001478">
    <property type="protein sequence ID" value="CAH3170273.1"/>
    <property type="molecule type" value="Genomic_DNA"/>
</dbReference>
<organism evidence="2 3">
    <name type="scientific">Porites evermanni</name>
    <dbReference type="NCBI Taxonomy" id="104178"/>
    <lineage>
        <taxon>Eukaryota</taxon>
        <taxon>Metazoa</taxon>
        <taxon>Cnidaria</taxon>
        <taxon>Anthozoa</taxon>
        <taxon>Hexacorallia</taxon>
        <taxon>Scleractinia</taxon>
        <taxon>Fungiina</taxon>
        <taxon>Poritidae</taxon>
        <taxon>Porites</taxon>
    </lineage>
</organism>
<proteinExistence type="predicted"/>
<accession>A0ABN8QTI8</accession>
<reference evidence="2 3" key="1">
    <citation type="submission" date="2022-05" db="EMBL/GenBank/DDBJ databases">
        <authorList>
            <consortium name="Genoscope - CEA"/>
            <person name="William W."/>
        </authorList>
    </citation>
    <scope>NUCLEOTIDE SEQUENCE [LARGE SCALE GENOMIC DNA]</scope>
</reference>
<name>A0ABN8QTI8_9CNID</name>
<dbReference type="Pfam" id="PF24764">
    <property type="entry name" value="rva_4"/>
    <property type="match status" value="1"/>
</dbReference>
<protein>
    <recommendedName>
        <fullName evidence="1">Integrase core domain-containing protein</fullName>
    </recommendedName>
</protein>
<gene>
    <name evidence="2" type="ORF">PEVE_00007187</name>
</gene>
<evidence type="ECO:0000313" key="2">
    <source>
        <dbReference type="EMBL" id="CAH3170273.1"/>
    </source>
</evidence>
<evidence type="ECO:0000313" key="3">
    <source>
        <dbReference type="Proteomes" id="UP001159427"/>
    </source>
</evidence>